<dbReference type="InterPro" id="IPR036215">
    <property type="entry name" value="TM0957-like_sf"/>
</dbReference>
<sequence length="353" mass="37703">MVSVAKQDAKGTLIDGKRIMDSILQAHPDVKGVICGNGPVALGAIAALKAANRSDVIVVGIDGSNDERDAVKAGTLQATVMLQAQAIAAQGVTDLDNYLQKGEKPAKQRVMFRGILITRITPIKSRISTLSPEFGWLRPRGGAEESIMFKKTCLTLAVLALGGCRIVSQQELADLKSPPNPHMANMDKTWQQSIVPQVVTKARPAAELMSALKAAKDIDSACKTLGYRAQDENPCIFYVKVSGTVSKLDTASRSGKMTLSDASVGKVTVQIGPTLRGTQLRDGYSGASYQDFNDQVLFGEYSKNINSQAVKMIQTANVKTGDSVEVYGVFSAWDIPQTLPEITPAKIIHAGGQ</sequence>
<proteinExistence type="inferred from homology"/>
<name>A0A447S2P2_KLEPN</name>
<dbReference type="InterPro" id="IPR028082">
    <property type="entry name" value="Peripla_BP_I"/>
</dbReference>
<dbReference type="SUPFAM" id="SSF141318">
    <property type="entry name" value="TM0957-like"/>
    <property type="match status" value="1"/>
</dbReference>
<dbReference type="GO" id="GO:0030313">
    <property type="term" value="C:cell envelope"/>
    <property type="evidence" value="ECO:0007669"/>
    <property type="project" value="UniProtKB-SubCell"/>
</dbReference>
<dbReference type="GO" id="GO:0030246">
    <property type="term" value="F:carbohydrate binding"/>
    <property type="evidence" value="ECO:0007669"/>
    <property type="project" value="UniProtKB-ARBA"/>
</dbReference>
<gene>
    <name evidence="5" type="primary">rbsB_5</name>
    <name evidence="5" type="ORF">NCTC13635_05918</name>
</gene>
<keyword evidence="5" id="KW-0449">Lipoprotein</keyword>
<protein>
    <submittedName>
        <fullName evidence="5">Lipoprotein</fullName>
    </submittedName>
</protein>
<dbReference type="GO" id="GO:0055085">
    <property type="term" value="P:transmembrane transport"/>
    <property type="evidence" value="ECO:0007669"/>
    <property type="project" value="UniProtKB-ARBA"/>
</dbReference>
<dbReference type="Pfam" id="PF13407">
    <property type="entry name" value="Peripla_BP_4"/>
    <property type="match status" value="1"/>
</dbReference>
<dbReference type="PANTHER" id="PTHR46847:SF1">
    <property type="entry name" value="D-ALLOSE-BINDING PERIPLASMIC PROTEIN-RELATED"/>
    <property type="match status" value="1"/>
</dbReference>
<evidence type="ECO:0000256" key="3">
    <source>
        <dbReference type="ARBA" id="ARBA00022729"/>
    </source>
</evidence>
<evidence type="ECO:0000256" key="2">
    <source>
        <dbReference type="ARBA" id="ARBA00007639"/>
    </source>
</evidence>
<dbReference type="InterPro" id="IPR014582">
    <property type="entry name" value="UCP033535_lipo"/>
</dbReference>
<evidence type="ECO:0000313" key="6">
    <source>
        <dbReference type="Proteomes" id="UP000282433"/>
    </source>
</evidence>
<evidence type="ECO:0000259" key="4">
    <source>
        <dbReference type="Pfam" id="PF13407"/>
    </source>
</evidence>
<dbReference type="InterPro" id="IPR025997">
    <property type="entry name" value="SBP_2_dom"/>
</dbReference>
<comment type="subcellular location">
    <subcellularLocation>
        <location evidence="1">Cell envelope</location>
    </subcellularLocation>
</comment>
<dbReference type="SUPFAM" id="SSF53822">
    <property type="entry name" value="Periplasmic binding protein-like I"/>
    <property type="match status" value="1"/>
</dbReference>
<comment type="similarity">
    <text evidence="2">Belongs to the bacterial solute-binding protein 2 family.</text>
</comment>
<keyword evidence="3" id="KW-0732">Signal</keyword>
<evidence type="ECO:0000313" key="5">
    <source>
        <dbReference type="EMBL" id="VEB06333.1"/>
    </source>
</evidence>
<dbReference type="EMBL" id="LR134162">
    <property type="protein sequence ID" value="VEB06333.1"/>
    <property type="molecule type" value="Genomic_DNA"/>
</dbReference>
<feature type="domain" description="Periplasmic binding protein" evidence="4">
    <location>
        <begin position="10"/>
        <end position="103"/>
    </location>
</feature>
<dbReference type="Gene3D" id="3.40.50.2300">
    <property type="match status" value="2"/>
</dbReference>
<reference evidence="5 6" key="1">
    <citation type="submission" date="2018-12" db="EMBL/GenBank/DDBJ databases">
        <authorList>
            <consortium name="Pathogen Informatics"/>
        </authorList>
    </citation>
    <scope>NUCLEOTIDE SEQUENCE [LARGE SCALE GENOMIC DNA]</scope>
    <source>
        <strain evidence="5 6">NCTC13635</strain>
    </source>
</reference>
<accession>A0A447S2P2</accession>
<dbReference type="Proteomes" id="UP000282433">
    <property type="component" value="Chromosome"/>
</dbReference>
<dbReference type="AlphaFoldDB" id="A0A447S2P2"/>
<organism evidence="5 6">
    <name type="scientific">Klebsiella pneumoniae</name>
    <dbReference type="NCBI Taxonomy" id="573"/>
    <lineage>
        <taxon>Bacteria</taxon>
        <taxon>Pseudomonadati</taxon>
        <taxon>Pseudomonadota</taxon>
        <taxon>Gammaproteobacteria</taxon>
        <taxon>Enterobacterales</taxon>
        <taxon>Enterobacteriaceae</taxon>
        <taxon>Klebsiella/Raoultella group</taxon>
        <taxon>Klebsiella</taxon>
        <taxon>Klebsiella pneumoniae complex</taxon>
    </lineage>
</organism>
<dbReference type="Pfam" id="PF10054">
    <property type="entry name" value="DUF2291"/>
    <property type="match status" value="1"/>
</dbReference>
<evidence type="ECO:0000256" key="1">
    <source>
        <dbReference type="ARBA" id="ARBA00004196"/>
    </source>
</evidence>
<dbReference type="PANTHER" id="PTHR46847">
    <property type="entry name" value="D-ALLOSE-BINDING PERIPLASMIC PROTEIN-RELATED"/>
    <property type="match status" value="1"/>
</dbReference>